<protein>
    <submittedName>
        <fullName evidence="3">Uncharacterized protein</fullName>
    </submittedName>
</protein>
<reference evidence="3 4" key="1">
    <citation type="submission" date="2017-11" db="EMBL/GenBank/DDBJ databases">
        <title>De novo assembly and phasing of dikaryotic genomes from two isolates of Puccinia coronata f. sp. avenae, the causal agent of oat crown rust.</title>
        <authorList>
            <person name="Miller M.E."/>
            <person name="Zhang Y."/>
            <person name="Omidvar V."/>
            <person name="Sperschneider J."/>
            <person name="Schwessinger B."/>
            <person name="Raley C."/>
            <person name="Palmer J.M."/>
            <person name="Garnica D."/>
            <person name="Upadhyaya N."/>
            <person name="Rathjen J."/>
            <person name="Taylor J.M."/>
            <person name="Park R.F."/>
            <person name="Dodds P.N."/>
            <person name="Hirsch C.D."/>
            <person name="Kianian S.F."/>
            <person name="Figueroa M."/>
        </authorList>
    </citation>
    <scope>NUCLEOTIDE SEQUENCE [LARGE SCALE GENOMIC DNA]</scope>
    <source>
        <strain evidence="3">12SD80</strain>
    </source>
</reference>
<feature type="compositionally biased region" description="Basic and acidic residues" evidence="1">
    <location>
        <begin position="38"/>
        <end position="54"/>
    </location>
</feature>
<evidence type="ECO:0000256" key="1">
    <source>
        <dbReference type="SAM" id="MobiDB-lite"/>
    </source>
</evidence>
<evidence type="ECO:0000313" key="4">
    <source>
        <dbReference type="Proteomes" id="UP000235392"/>
    </source>
</evidence>
<feature type="compositionally biased region" description="Polar residues" evidence="1">
    <location>
        <begin position="21"/>
        <end position="35"/>
    </location>
</feature>
<proteinExistence type="predicted"/>
<comment type="caution">
    <text evidence="3">The sequence shown here is derived from an EMBL/GenBank/DDBJ whole genome shotgun (WGS) entry which is preliminary data.</text>
</comment>
<feature type="compositionally biased region" description="Polar residues" evidence="1">
    <location>
        <begin position="1"/>
        <end position="13"/>
    </location>
</feature>
<evidence type="ECO:0000313" key="3">
    <source>
        <dbReference type="EMBL" id="PLW49110.1"/>
    </source>
</evidence>
<dbReference type="EMBL" id="PGCI01000018">
    <property type="protein sequence ID" value="PLW49110.1"/>
    <property type="molecule type" value="Genomic_DNA"/>
</dbReference>
<dbReference type="Proteomes" id="UP000235392">
    <property type="component" value="Unassembled WGS sequence"/>
</dbReference>
<feature type="region of interest" description="Disordered" evidence="1">
    <location>
        <begin position="1"/>
        <end position="122"/>
    </location>
</feature>
<gene>
    <name evidence="3" type="ORF">PCASD_03056</name>
    <name evidence="2" type="ORF">PCASD_26723</name>
</gene>
<evidence type="ECO:0000313" key="2">
    <source>
        <dbReference type="EMBL" id="PLW10923.1"/>
    </source>
</evidence>
<dbReference type="AlphaFoldDB" id="A0A2N5VGI4"/>
<organism evidence="3 4">
    <name type="scientific">Puccinia coronata f. sp. avenae</name>
    <dbReference type="NCBI Taxonomy" id="200324"/>
    <lineage>
        <taxon>Eukaryota</taxon>
        <taxon>Fungi</taxon>
        <taxon>Dikarya</taxon>
        <taxon>Basidiomycota</taxon>
        <taxon>Pucciniomycotina</taxon>
        <taxon>Pucciniomycetes</taxon>
        <taxon>Pucciniales</taxon>
        <taxon>Pucciniaceae</taxon>
        <taxon>Puccinia</taxon>
    </lineage>
</organism>
<accession>A0A2N5VGI4</accession>
<sequence>MLNPNQFHQQNNGIPFANPNCLVNSTASINRSNTGVRPELEHPCSTGDRTDPVRPKRSPAGRTGLSDQCLAGPVRPVRHPARPVPTDQSKLVDRCPPIRSGWSTSLYRSDQSDRPVYRTHTG</sequence>
<name>A0A2N5VGI4_9BASI</name>
<dbReference type="EMBL" id="PGCI01000944">
    <property type="protein sequence ID" value="PLW10923.1"/>
    <property type="molecule type" value="Genomic_DNA"/>
</dbReference>